<dbReference type="GO" id="GO:0003677">
    <property type="term" value="F:DNA binding"/>
    <property type="evidence" value="ECO:0007669"/>
    <property type="project" value="InterPro"/>
</dbReference>
<keyword evidence="3 7" id="KW-0240">DNA-directed RNA polymerase</keyword>
<keyword evidence="4" id="KW-0804">Transcription</keyword>
<protein>
    <submittedName>
        <fullName evidence="7">DNA-directed RNA polymerase I subunit rpa49</fullName>
    </submittedName>
</protein>
<evidence type="ECO:0000313" key="8">
    <source>
        <dbReference type="Proteomes" id="UP000634136"/>
    </source>
</evidence>
<evidence type="ECO:0000313" key="7">
    <source>
        <dbReference type="EMBL" id="KAF7838000.1"/>
    </source>
</evidence>
<feature type="compositionally biased region" description="Polar residues" evidence="6">
    <location>
        <begin position="68"/>
        <end position="82"/>
    </location>
</feature>
<comment type="subcellular location">
    <subcellularLocation>
        <location evidence="1">Nucleus</location>
        <location evidence="1">Nucleolus</location>
    </subcellularLocation>
</comment>
<dbReference type="GO" id="GO:0005730">
    <property type="term" value="C:nucleolus"/>
    <property type="evidence" value="ECO:0007669"/>
    <property type="project" value="UniProtKB-SubCell"/>
</dbReference>
<dbReference type="Pfam" id="PF06870">
    <property type="entry name" value="RNA_pol_I_A49"/>
    <property type="match status" value="1"/>
</dbReference>
<evidence type="ECO:0000256" key="1">
    <source>
        <dbReference type="ARBA" id="ARBA00004604"/>
    </source>
</evidence>
<evidence type="ECO:0000256" key="6">
    <source>
        <dbReference type="SAM" id="MobiDB-lite"/>
    </source>
</evidence>
<proteinExistence type="inferred from homology"/>
<dbReference type="OrthoDB" id="532500at2759"/>
<evidence type="ECO:0000256" key="3">
    <source>
        <dbReference type="ARBA" id="ARBA00022478"/>
    </source>
</evidence>
<evidence type="ECO:0000256" key="5">
    <source>
        <dbReference type="ARBA" id="ARBA00023242"/>
    </source>
</evidence>
<dbReference type="PANTHER" id="PTHR14440">
    <property type="entry name" value="DNA-DIRECTED RNA POLYMERASE I SUBUNIT RPA49"/>
    <property type="match status" value="1"/>
</dbReference>
<organism evidence="7 8">
    <name type="scientific">Senna tora</name>
    <dbReference type="NCBI Taxonomy" id="362788"/>
    <lineage>
        <taxon>Eukaryota</taxon>
        <taxon>Viridiplantae</taxon>
        <taxon>Streptophyta</taxon>
        <taxon>Embryophyta</taxon>
        <taxon>Tracheophyta</taxon>
        <taxon>Spermatophyta</taxon>
        <taxon>Magnoliopsida</taxon>
        <taxon>eudicotyledons</taxon>
        <taxon>Gunneridae</taxon>
        <taxon>Pentapetalae</taxon>
        <taxon>rosids</taxon>
        <taxon>fabids</taxon>
        <taxon>Fabales</taxon>
        <taxon>Fabaceae</taxon>
        <taxon>Caesalpinioideae</taxon>
        <taxon>Cassia clade</taxon>
        <taxon>Senna</taxon>
    </lineage>
</organism>
<accession>A0A834X569</accession>
<feature type="compositionally biased region" description="Basic residues" evidence="6">
    <location>
        <begin position="26"/>
        <end position="35"/>
    </location>
</feature>
<dbReference type="InterPro" id="IPR009668">
    <property type="entry name" value="RNA_pol-assoc_fac_A49-like"/>
</dbReference>
<dbReference type="GO" id="GO:0006351">
    <property type="term" value="P:DNA-templated transcription"/>
    <property type="evidence" value="ECO:0007669"/>
    <property type="project" value="InterPro"/>
</dbReference>
<dbReference type="Proteomes" id="UP000634136">
    <property type="component" value="Unassembled WGS sequence"/>
</dbReference>
<keyword evidence="8" id="KW-1185">Reference proteome</keyword>
<dbReference type="GO" id="GO:0000428">
    <property type="term" value="C:DNA-directed RNA polymerase complex"/>
    <property type="evidence" value="ECO:0007669"/>
    <property type="project" value="UniProtKB-KW"/>
</dbReference>
<sequence>MDSDAEDTKSHVENTKRSKGQESLTKKAKKSKKKKEPPPVEAKVQILHDHPEKIPPIVGYFPSGFNPHENSNNKTESGSDSTAVRVYRNTRMAKRLQLVVSPNGSPVDFVGTSYTGEAAAAQRCMYALGVFDKETQTLKVVPIAANKIFRLDPKVRGLEYSDKEETANSAVSELTSQQKADRAREATIMWGTKKAKREAKKIQARKQEDDRQSQKDLDNKMKNIVVNKQALENTEAHVTRNIPPYNVDATTPEEAYPLEKIIPKVEWGYLEDIYDLLHKNGADFSGYPTFICNRIDRLKTIQDESEKKKLCHIFSYINHLIKFKDHHSIDRSSAKDHKIPSILRHKFVAMFSVTGSKRLPPEKINLLISHVLVLTLFSDQFRTDFKDISKDLKMSALPVRQCYENLGCKFSREKKVLFATLPVPLKFPELRVGGKRKR</sequence>
<feature type="compositionally biased region" description="Basic and acidic residues" evidence="6">
    <location>
        <begin position="1"/>
        <end position="20"/>
    </location>
</feature>
<evidence type="ECO:0000256" key="2">
    <source>
        <dbReference type="ARBA" id="ARBA00009430"/>
    </source>
</evidence>
<comment type="similarity">
    <text evidence="2">Belongs to the eukaryotic RPA49/POLR1E RNA polymerase subunit family.</text>
</comment>
<feature type="region of interest" description="Disordered" evidence="6">
    <location>
        <begin position="62"/>
        <end position="82"/>
    </location>
</feature>
<feature type="region of interest" description="Disordered" evidence="6">
    <location>
        <begin position="1"/>
        <end position="49"/>
    </location>
</feature>
<reference evidence="7" key="1">
    <citation type="submission" date="2020-09" db="EMBL/GenBank/DDBJ databases">
        <title>Genome-Enabled Discovery of Anthraquinone Biosynthesis in Senna tora.</title>
        <authorList>
            <person name="Kang S.-H."/>
            <person name="Pandey R.P."/>
            <person name="Lee C.-M."/>
            <person name="Sim J.-S."/>
            <person name="Jeong J.-T."/>
            <person name="Choi B.-S."/>
            <person name="Jung M."/>
            <person name="Ginzburg D."/>
            <person name="Zhao K."/>
            <person name="Won S.Y."/>
            <person name="Oh T.-J."/>
            <person name="Yu Y."/>
            <person name="Kim N.-H."/>
            <person name="Lee O.R."/>
            <person name="Lee T.-H."/>
            <person name="Bashyal P."/>
            <person name="Kim T.-S."/>
            <person name="Lee W.-H."/>
            <person name="Kawkins C."/>
            <person name="Kim C.-K."/>
            <person name="Kim J.S."/>
            <person name="Ahn B.O."/>
            <person name="Rhee S.Y."/>
            <person name="Sohng J.K."/>
        </authorList>
    </citation>
    <scope>NUCLEOTIDE SEQUENCE</scope>
    <source>
        <tissue evidence="7">Leaf</tissue>
    </source>
</reference>
<comment type="caution">
    <text evidence="7">The sequence shown here is derived from an EMBL/GenBank/DDBJ whole genome shotgun (WGS) entry which is preliminary data.</text>
</comment>
<name>A0A834X569_9FABA</name>
<feature type="compositionally biased region" description="Basic and acidic residues" evidence="6">
    <location>
        <begin position="205"/>
        <end position="218"/>
    </location>
</feature>
<dbReference type="EMBL" id="JAAIUW010000003">
    <property type="protein sequence ID" value="KAF7838000.1"/>
    <property type="molecule type" value="Genomic_DNA"/>
</dbReference>
<keyword evidence="5" id="KW-0539">Nucleus</keyword>
<dbReference type="AlphaFoldDB" id="A0A834X569"/>
<gene>
    <name evidence="7" type="ORF">G2W53_006482</name>
</gene>
<evidence type="ECO:0000256" key="4">
    <source>
        <dbReference type="ARBA" id="ARBA00023163"/>
    </source>
</evidence>
<feature type="region of interest" description="Disordered" evidence="6">
    <location>
        <begin position="196"/>
        <end position="218"/>
    </location>
</feature>